<evidence type="ECO:0000313" key="1">
    <source>
        <dbReference type="EMBL" id="MVX56393.1"/>
    </source>
</evidence>
<dbReference type="EMBL" id="WSRP01000009">
    <property type="protein sequence ID" value="MVX56393.1"/>
    <property type="molecule type" value="Genomic_DNA"/>
</dbReference>
<comment type="caution">
    <text evidence="1">The sequence shown here is derived from an EMBL/GenBank/DDBJ whole genome shotgun (WGS) entry which is preliminary data.</text>
</comment>
<evidence type="ECO:0000313" key="2">
    <source>
        <dbReference type="Proteomes" id="UP000472580"/>
    </source>
</evidence>
<reference evidence="1 2" key="1">
    <citation type="submission" date="2019-12" db="EMBL/GenBank/DDBJ databases">
        <title>Microbes associate with the intestines of laboratory mice.</title>
        <authorList>
            <person name="Navarre W."/>
            <person name="Wong E."/>
        </authorList>
    </citation>
    <scope>NUCLEOTIDE SEQUENCE [LARGE SCALE GENOMIC DNA]</scope>
    <source>
        <strain evidence="1 2">NM82_D38</strain>
    </source>
</reference>
<proteinExistence type="predicted"/>
<organism evidence="1 2">
    <name type="scientific">Parasutterella muris</name>
    <dbReference type="NCBI Taxonomy" id="2565572"/>
    <lineage>
        <taxon>Bacteria</taxon>
        <taxon>Pseudomonadati</taxon>
        <taxon>Pseudomonadota</taxon>
        <taxon>Betaproteobacteria</taxon>
        <taxon>Burkholderiales</taxon>
        <taxon>Sutterellaceae</taxon>
        <taxon>Parasutterella</taxon>
    </lineage>
</organism>
<accession>A0A6L6YHY1</accession>
<dbReference type="AlphaFoldDB" id="A0A6L6YHY1"/>
<name>A0A6L6YHY1_9BURK</name>
<protein>
    <submittedName>
        <fullName evidence="1">Uncharacterized protein</fullName>
    </submittedName>
</protein>
<sequence length="103" mass="11886">MMHFYGIGYKELLSLPIRFFWTLVSNIERIQASFDVRSLSIQHVAVATGMAGGEGVKQLRDSLVLQIGEVQKVKIDPMSERLNRNQIDDLKRTIRRQNKNNKK</sequence>
<gene>
    <name evidence="1" type="ORF">E5987_04115</name>
</gene>
<dbReference type="Proteomes" id="UP000472580">
    <property type="component" value="Unassembled WGS sequence"/>
</dbReference>
<keyword evidence="2" id="KW-1185">Reference proteome</keyword>